<evidence type="ECO:0000256" key="2">
    <source>
        <dbReference type="ARBA" id="ARBA00022692"/>
    </source>
</evidence>
<reference evidence="8 9" key="1">
    <citation type="submission" date="2017-05" db="EMBL/GenBank/DDBJ databases">
        <title>Draft genome sequence of Elsinoe australis.</title>
        <authorList>
            <person name="Cheng Q."/>
        </authorList>
    </citation>
    <scope>NUCLEOTIDE SEQUENCE [LARGE SCALE GENOMIC DNA]</scope>
    <source>
        <strain evidence="8 9">NL1</strain>
    </source>
</reference>
<evidence type="ECO:0000256" key="1">
    <source>
        <dbReference type="ARBA" id="ARBA00004141"/>
    </source>
</evidence>
<feature type="region of interest" description="Disordered" evidence="5">
    <location>
        <begin position="434"/>
        <end position="467"/>
    </location>
</feature>
<dbReference type="InterPro" id="IPR000620">
    <property type="entry name" value="EamA_dom"/>
</dbReference>
<keyword evidence="3 6" id="KW-1133">Transmembrane helix</keyword>
<dbReference type="OrthoDB" id="306876at2759"/>
<comment type="subcellular location">
    <subcellularLocation>
        <location evidence="1">Membrane</location>
        <topology evidence="1">Multi-pass membrane protein</topology>
    </subcellularLocation>
</comment>
<keyword evidence="4 6" id="KW-0472">Membrane</keyword>
<feature type="compositionally biased region" description="Polar residues" evidence="5">
    <location>
        <begin position="26"/>
        <end position="37"/>
    </location>
</feature>
<dbReference type="PANTHER" id="PTHR22911">
    <property type="entry name" value="ACYL-MALONYL CONDENSING ENZYME-RELATED"/>
    <property type="match status" value="1"/>
</dbReference>
<evidence type="ECO:0000313" key="9">
    <source>
        <dbReference type="Proteomes" id="UP000243723"/>
    </source>
</evidence>
<proteinExistence type="predicted"/>
<feature type="transmembrane region" description="Helical" evidence="6">
    <location>
        <begin position="200"/>
        <end position="217"/>
    </location>
</feature>
<dbReference type="EMBL" id="NHZQ01000447">
    <property type="protein sequence ID" value="PSK34554.1"/>
    <property type="molecule type" value="Genomic_DNA"/>
</dbReference>
<dbReference type="Proteomes" id="UP000243723">
    <property type="component" value="Unassembled WGS sequence"/>
</dbReference>
<feature type="transmembrane region" description="Helical" evidence="6">
    <location>
        <begin position="324"/>
        <end position="348"/>
    </location>
</feature>
<feature type="domain" description="EamA" evidence="7">
    <location>
        <begin position="100"/>
        <end position="240"/>
    </location>
</feature>
<dbReference type="AlphaFoldDB" id="A0A2P7YF32"/>
<feature type="transmembrane region" description="Helical" evidence="6">
    <location>
        <begin position="289"/>
        <end position="312"/>
    </location>
</feature>
<feature type="compositionally biased region" description="Basic and acidic residues" evidence="5">
    <location>
        <begin position="434"/>
        <end position="449"/>
    </location>
</feature>
<comment type="caution">
    <text evidence="8">The sequence shown here is derived from an EMBL/GenBank/DDBJ whole genome shotgun (WGS) entry which is preliminary data.</text>
</comment>
<dbReference type="STRING" id="40998.A0A2P7YF32"/>
<feature type="domain" description="EamA" evidence="7">
    <location>
        <begin position="293"/>
        <end position="424"/>
    </location>
</feature>
<evidence type="ECO:0000256" key="3">
    <source>
        <dbReference type="ARBA" id="ARBA00022989"/>
    </source>
</evidence>
<sequence length="474" mass="51692">MKATATHDESGGESADALPPHHDQSNGDANNSLRMEVTQSLHPSKEHLEVPLISSRPSSPGTLSNISVEDWQRSQFPKHASFRDPATWKAKINTFWVKNLGLFYMILAQFFGTAMNVTTRFLEIEGNKGKGLHPFQVLFARMSITVVLSMAYMWYTKTPHFPFGAKEVRWLLVARGLGGFFGVFGMYFSLLYLPIADATVITYLAPGLSCWACSILIKEPFTRIEKLGTFVSLFGVIFIARPASLFSSSSSESHQTPAGSASDMVTPTNATAAMSSASDYDSVTPEQRISAVGLALVGVLGAVAAFTTIRWIGKRAHPLISVNYFAVWCTIVSTVAQLAIPGIGFLFPADLKEWGLLLFLGTCGFIMQFLLAAGLSYEKSSRVTNMTYTSMLYALASDKIFFGTSPGISSIMGSTLILGAAIVMALQKAQPAGENKEAIEGQTDEERGLMRNMEGNDQAEDRMPIQEVQLRALR</sequence>
<gene>
    <name evidence="8" type="ORF">B9Z65_8880</name>
</gene>
<keyword evidence="2 6" id="KW-0812">Transmembrane</keyword>
<protein>
    <recommendedName>
        <fullName evidence="7">EamA domain-containing protein</fullName>
    </recommendedName>
</protein>
<evidence type="ECO:0000259" key="7">
    <source>
        <dbReference type="Pfam" id="PF00892"/>
    </source>
</evidence>
<feature type="transmembrane region" description="Helical" evidence="6">
    <location>
        <begin position="168"/>
        <end position="188"/>
    </location>
</feature>
<feature type="compositionally biased region" description="Basic and acidic residues" evidence="5">
    <location>
        <begin position="1"/>
        <end position="10"/>
    </location>
</feature>
<feature type="transmembrane region" description="Helical" evidence="6">
    <location>
        <begin position="138"/>
        <end position="156"/>
    </location>
</feature>
<dbReference type="PANTHER" id="PTHR22911:SF6">
    <property type="entry name" value="SOLUTE CARRIER FAMILY 35 MEMBER G1"/>
    <property type="match status" value="1"/>
</dbReference>
<keyword evidence="9" id="KW-1185">Reference proteome</keyword>
<dbReference type="Pfam" id="PF00892">
    <property type="entry name" value="EamA"/>
    <property type="match status" value="2"/>
</dbReference>
<evidence type="ECO:0000313" key="8">
    <source>
        <dbReference type="EMBL" id="PSK34554.1"/>
    </source>
</evidence>
<feature type="transmembrane region" description="Helical" evidence="6">
    <location>
        <begin position="354"/>
        <end position="373"/>
    </location>
</feature>
<organism evidence="8 9">
    <name type="scientific">Elsinoe australis</name>
    <dbReference type="NCBI Taxonomy" id="40998"/>
    <lineage>
        <taxon>Eukaryota</taxon>
        <taxon>Fungi</taxon>
        <taxon>Dikarya</taxon>
        <taxon>Ascomycota</taxon>
        <taxon>Pezizomycotina</taxon>
        <taxon>Dothideomycetes</taxon>
        <taxon>Dothideomycetidae</taxon>
        <taxon>Myriangiales</taxon>
        <taxon>Elsinoaceae</taxon>
        <taxon>Elsinoe</taxon>
    </lineage>
</organism>
<dbReference type="InterPro" id="IPR037185">
    <property type="entry name" value="EmrE-like"/>
</dbReference>
<dbReference type="SUPFAM" id="SSF103481">
    <property type="entry name" value="Multidrug resistance efflux transporter EmrE"/>
    <property type="match status" value="2"/>
</dbReference>
<feature type="transmembrane region" description="Helical" evidence="6">
    <location>
        <begin position="408"/>
        <end position="426"/>
    </location>
</feature>
<accession>A0A2P7YF32</accession>
<feature type="region of interest" description="Disordered" evidence="5">
    <location>
        <begin position="1"/>
        <end position="37"/>
    </location>
</feature>
<evidence type="ECO:0000256" key="5">
    <source>
        <dbReference type="SAM" id="MobiDB-lite"/>
    </source>
</evidence>
<dbReference type="GO" id="GO:0016020">
    <property type="term" value="C:membrane"/>
    <property type="evidence" value="ECO:0007669"/>
    <property type="project" value="UniProtKB-SubCell"/>
</dbReference>
<feature type="transmembrane region" description="Helical" evidence="6">
    <location>
        <begin position="99"/>
        <end position="118"/>
    </location>
</feature>
<evidence type="ECO:0000256" key="6">
    <source>
        <dbReference type="SAM" id="Phobius"/>
    </source>
</evidence>
<evidence type="ECO:0000256" key="4">
    <source>
        <dbReference type="ARBA" id="ARBA00023136"/>
    </source>
</evidence>
<name>A0A2P7YF32_9PEZI</name>